<sequence>MCWLDFAAYPHIVEEILDLAPAEAIPTLRQVSRGVRDRLDRRLAYHVVLPHYLGERAPRLLPNAGQLLTRSSLTKTRIVQLQSWSGQDGYPRTAAEEALLDLPGLRWVVLDFPSQSHRMGSMPVLRAGQTAVHPIRNSWSRQVNHPYRLRYQDVVGCRAHRIVFVLQADPSVYAPICSVFYDSSFPSREFVICLLPPPDDPSTKWLTGKGTSHAPLLDTLAVSAANLGTLTIAGLETWDDSGLEGSWRDLLTERLSSIVNGTTRRDRAPDLTVVTLDEWRQQVGEEEWSLVTSVLD</sequence>
<proteinExistence type="predicted"/>
<reference evidence="1 2" key="1">
    <citation type="journal article" date="2012" name="Eukaryot. Cell">
        <title>Draft genome sequence of CBS 2479, the standard type strain of Trichosporon asahii.</title>
        <authorList>
            <person name="Yang R.Y."/>
            <person name="Li H.T."/>
            <person name="Zhu H."/>
            <person name="Zhou G.P."/>
            <person name="Wang M."/>
            <person name="Wang L."/>
        </authorList>
    </citation>
    <scope>NUCLEOTIDE SEQUENCE [LARGE SCALE GENOMIC DNA]</scope>
    <source>
        <strain evidence="2">ATCC 90039 / CBS 2479 / JCM 2466 / KCTC 7840 / NCYC 2677 / UAMH 7654</strain>
    </source>
</reference>
<dbReference type="RefSeq" id="XP_014178394.1">
    <property type="nucleotide sequence ID" value="XM_014322919.1"/>
</dbReference>
<dbReference type="Proteomes" id="UP000002748">
    <property type="component" value="Unassembled WGS sequence"/>
</dbReference>
<name>J5SP02_TRIAS</name>
<dbReference type="HOGENOM" id="CLU_872055_0_0_1"/>
<dbReference type="KEGG" id="tasa:A1Q1_04681"/>
<dbReference type="GeneID" id="25988193"/>
<protein>
    <recommendedName>
        <fullName evidence="3">F-box domain-containing protein</fullName>
    </recommendedName>
</protein>
<comment type="caution">
    <text evidence="1">The sequence shown here is derived from an EMBL/GenBank/DDBJ whole genome shotgun (WGS) entry which is preliminary data.</text>
</comment>
<dbReference type="EMBL" id="ALBS01000280">
    <property type="protein sequence ID" value="EJT46716.1"/>
    <property type="molecule type" value="Genomic_DNA"/>
</dbReference>
<evidence type="ECO:0000313" key="1">
    <source>
        <dbReference type="EMBL" id="EJT46716.1"/>
    </source>
</evidence>
<gene>
    <name evidence="1" type="ORF">A1Q1_04681</name>
</gene>
<organism evidence="1 2">
    <name type="scientific">Trichosporon asahii var. asahii (strain ATCC 90039 / CBS 2479 / JCM 2466 / KCTC 7840 / NBRC 103889/ NCYC 2677 / UAMH 7654)</name>
    <name type="common">Yeast</name>
    <dbReference type="NCBI Taxonomy" id="1186058"/>
    <lineage>
        <taxon>Eukaryota</taxon>
        <taxon>Fungi</taxon>
        <taxon>Dikarya</taxon>
        <taxon>Basidiomycota</taxon>
        <taxon>Agaricomycotina</taxon>
        <taxon>Tremellomycetes</taxon>
        <taxon>Trichosporonales</taxon>
        <taxon>Trichosporonaceae</taxon>
        <taxon>Trichosporon</taxon>
    </lineage>
</organism>
<dbReference type="VEuPathDB" id="FungiDB:A1Q1_04681"/>
<dbReference type="AlphaFoldDB" id="J5SP02"/>
<evidence type="ECO:0000313" key="2">
    <source>
        <dbReference type="Proteomes" id="UP000002748"/>
    </source>
</evidence>
<evidence type="ECO:0008006" key="3">
    <source>
        <dbReference type="Google" id="ProtNLM"/>
    </source>
</evidence>
<accession>J5SP02</accession>